<reference evidence="20" key="2">
    <citation type="submission" date="2025-08" db="UniProtKB">
        <authorList>
            <consortium name="Ensembl"/>
        </authorList>
    </citation>
    <scope>IDENTIFICATION</scope>
</reference>
<dbReference type="PANTHER" id="PTHR24100">
    <property type="entry name" value="BUTYROPHILIN"/>
    <property type="match status" value="1"/>
</dbReference>
<keyword evidence="5" id="KW-0732">Signal</keyword>
<evidence type="ECO:0000256" key="17">
    <source>
        <dbReference type="ARBA" id="ARBA00082272"/>
    </source>
</evidence>
<organism evidence="20 21">
    <name type="scientific">Anolis carolinensis</name>
    <name type="common">Green anole</name>
    <name type="synonym">American chameleon</name>
    <dbReference type="NCBI Taxonomy" id="28377"/>
    <lineage>
        <taxon>Eukaryota</taxon>
        <taxon>Metazoa</taxon>
        <taxon>Chordata</taxon>
        <taxon>Craniata</taxon>
        <taxon>Vertebrata</taxon>
        <taxon>Euteleostomi</taxon>
        <taxon>Lepidosauria</taxon>
        <taxon>Squamata</taxon>
        <taxon>Bifurcata</taxon>
        <taxon>Unidentata</taxon>
        <taxon>Episquamata</taxon>
        <taxon>Toxicofera</taxon>
        <taxon>Iguania</taxon>
        <taxon>Dactyloidae</taxon>
        <taxon>Anolis</taxon>
    </lineage>
</organism>
<dbReference type="InterPro" id="IPR007110">
    <property type="entry name" value="Ig-like_dom"/>
</dbReference>
<keyword evidence="7" id="KW-0075">B-cell activation</keyword>
<feature type="domain" description="Ig-like" evidence="19">
    <location>
        <begin position="161"/>
        <end position="235"/>
    </location>
</feature>
<evidence type="ECO:0000256" key="5">
    <source>
        <dbReference type="ARBA" id="ARBA00022729"/>
    </source>
</evidence>
<dbReference type="InterPro" id="IPR053896">
    <property type="entry name" value="BTN3A2-like_Ig-C"/>
</dbReference>
<feature type="domain" description="Ig-like" evidence="19">
    <location>
        <begin position="38"/>
        <end position="125"/>
    </location>
</feature>
<keyword evidence="10 18" id="KW-0472">Membrane</keyword>
<dbReference type="Pfam" id="PF22705">
    <property type="entry name" value="C2-set_3"/>
    <property type="match status" value="1"/>
</dbReference>
<dbReference type="OrthoDB" id="10055806at2759"/>
<evidence type="ECO:0000256" key="2">
    <source>
        <dbReference type="ARBA" id="ARBA00007591"/>
    </source>
</evidence>
<comment type="subcellular location">
    <subcellularLocation>
        <location evidence="1">Cell membrane</location>
        <topology evidence="1">Single-pass type I membrane protein</topology>
    </subcellularLocation>
</comment>
<evidence type="ECO:0000256" key="7">
    <source>
        <dbReference type="ARBA" id="ARBA00022936"/>
    </source>
</evidence>
<feature type="transmembrane region" description="Helical" evidence="18">
    <location>
        <begin position="7"/>
        <end position="24"/>
    </location>
</feature>
<dbReference type="Gene3D" id="2.60.40.10">
    <property type="entry name" value="Immunoglobulins"/>
    <property type="match status" value="2"/>
</dbReference>
<evidence type="ECO:0000256" key="14">
    <source>
        <dbReference type="ARBA" id="ARBA00068217"/>
    </source>
</evidence>
<keyword evidence="13" id="KW-0393">Immunoglobulin domain</keyword>
<evidence type="ECO:0000256" key="1">
    <source>
        <dbReference type="ARBA" id="ARBA00004251"/>
    </source>
</evidence>
<evidence type="ECO:0000256" key="15">
    <source>
        <dbReference type="ARBA" id="ARBA00080938"/>
    </source>
</evidence>
<dbReference type="InterPro" id="IPR003599">
    <property type="entry name" value="Ig_sub"/>
</dbReference>
<evidence type="ECO:0000256" key="18">
    <source>
        <dbReference type="SAM" id="Phobius"/>
    </source>
</evidence>
<dbReference type="SUPFAM" id="SSF48726">
    <property type="entry name" value="Immunoglobulin"/>
    <property type="match status" value="2"/>
</dbReference>
<dbReference type="GO" id="GO:0009897">
    <property type="term" value="C:external side of plasma membrane"/>
    <property type="evidence" value="ECO:0000318"/>
    <property type="project" value="GO_Central"/>
</dbReference>
<comment type="similarity">
    <text evidence="2">Belongs to the immunoglobulin superfamily. BTN/MOG family.</text>
</comment>
<keyword evidence="3" id="KW-1003">Cell membrane</keyword>
<dbReference type="FunFam" id="2.60.40.10:FF:001912">
    <property type="entry name" value="CD274 molecule"/>
    <property type="match status" value="1"/>
</dbReference>
<keyword evidence="6" id="KW-0391">Immunity</keyword>
<keyword evidence="4 18" id="KW-0812">Transmembrane</keyword>
<dbReference type="GO" id="GO:0042113">
    <property type="term" value="P:B cell activation"/>
    <property type="evidence" value="ECO:0007669"/>
    <property type="project" value="UniProtKB-KW"/>
</dbReference>
<dbReference type="Pfam" id="PF07686">
    <property type="entry name" value="V-set"/>
    <property type="match status" value="1"/>
</dbReference>
<proteinExistence type="inferred from homology"/>
<name>A0A803T3U7_ANOCA</name>
<dbReference type="InterPro" id="IPR050504">
    <property type="entry name" value="IgSF_BTN/MOG"/>
</dbReference>
<evidence type="ECO:0000313" key="21">
    <source>
        <dbReference type="Proteomes" id="UP000001646"/>
    </source>
</evidence>
<gene>
    <name evidence="20" type="primary">ICOSLG</name>
</gene>
<evidence type="ECO:0000256" key="13">
    <source>
        <dbReference type="ARBA" id="ARBA00023319"/>
    </source>
</evidence>
<evidence type="ECO:0000256" key="4">
    <source>
        <dbReference type="ARBA" id="ARBA00022692"/>
    </source>
</evidence>
<evidence type="ECO:0000313" key="20">
    <source>
        <dbReference type="Ensembl" id="ENSACAP00000029887.1"/>
    </source>
</evidence>
<dbReference type="InParanoid" id="A0A803T3U7"/>
<dbReference type="GO" id="GO:0005102">
    <property type="term" value="F:signaling receptor binding"/>
    <property type="evidence" value="ECO:0000318"/>
    <property type="project" value="GO_Central"/>
</dbReference>
<dbReference type="GO" id="GO:0001817">
    <property type="term" value="P:regulation of cytokine production"/>
    <property type="evidence" value="ECO:0000318"/>
    <property type="project" value="GO_Central"/>
</dbReference>
<dbReference type="GO" id="GO:0002250">
    <property type="term" value="P:adaptive immune response"/>
    <property type="evidence" value="ECO:0007669"/>
    <property type="project" value="UniProtKB-KW"/>
</dbReference>
<keyword evidence="11" id="KW-1015">Disulfide bond</keyword>
<evidence type="ECO:0000256" key="16">
    <source>
        <dbReference type="ARBA" id="ARBA00081259"/>
    </source>
</evidence>
<accession>A0A803T3U7</accession>
<dbReference type="GO" id="GO:0042104">
    <property type="term" value="P:positive regulation of activated T cell proliferation"/>
    <property type="evidence" value="ECO:0007669"/>
    <property type="project" value="UniProtKB-ARBA"/>
</dbReference>
<sequence>MKILPHYLFLFCFSLGFMVLFLWFQRVANVAQVIGIIGGTAEMECFYSGKEQFVPNKFRIIWQKQEKTDCPIDIYEYSHGEDMKSDQCNEFQNRTLFSEHLKKGNFSLRVLDINPDDDNTYKCVVLRNETGGYHLFSEIIVTLKVAAHYSKPVINVTGQPGEEMIFVCNSSHGYPQANLTWINQTDNSLLNATKLNATRNSNGTFSISSTLRINATSDTKLGCRIENPLLHQNITTTFTVGKDSPPNSSKIDSSPAPVASGVVIVIAISAIAIAIIIYICRNKRRRSHQRAYTGVCKNEAEHCNGAVELENIQRF</sequence>
<dbReference type="Proteomes" id="UP000001646">
    <property type="component" value="Chromosome 3"/>
</dbReference>
<evidence type="ECO:0000256" key="6">
    <source>
        <dbReference type="ARBA" id="ARBA00022859"/>
    </source>
</evidence>
<dbReference type="GeneTree" id="ENSGT00940000161590"/>
<dbReference type="InterPro" id="IPR036179">
    <property type="entry name" value="Ig-like_dom_sf"/>
</dbReference>
<dbReference type="InterPro" id="IPR013783">
    <property type="entry name" value="Ig-like_fold"/>
</dbReference>
<keyword evidence="8 18" id="KW-1133">Transmembrane helix</keyword>
<dbReference type="GO" id="GO:0050852">
    <property type="term" value="P:T cell receptor signaling pathway"/>
    <property type="evidence" value="ECO:0000318"/>
    <property type="project" value="GO_Central"/>
</dbReference>
<feature type="transmembrane region" description="Helical" evidence="18">
    <location>
        <begin position="258"/>
        <end position="280"/>
    </location>
</feature>
<evidence type="ECO:0000256" key="12">
    <source>
        <dbReference type="ARBA" id="ARBA00023180"/>
    </source>
</evidence>
<protein>
    <recommendedName>
        <fullName evidence="14">ICOS ligand</fullName>
    </recommendedName>
    <alternativeName>
        <fullName evidence="16">B7 homolog 2</fullName>
    </alternativeName>
    <alternativeName>
        <fullName evidence="15">B7-like protein Gl50</fullName>
    </alternativeName>
    <alternativeName>
        <fullName evidence="17">B7-related protein 1</fullName>
    </alternativeName>
</protein>
<evidence type="ECO:0000256" key="3">
    <source>
        <dbReference type="ARBA" id="ARBA00022475"/>
    </source>
</evidence>
<dbReference type="AlphaFoldDB" id="A0A803T3U7"/>
<evidence type="ECO:0000256" key="9">
    <source>
        <dbReference type="ARBA" id="ARBA00023130"/>
    </source>
</evidence>
<dbReference type="Ensembl" id="ENSACAT00000037816.1">
    <property type="protein sequence ID" value="ENSACAP00000029887.1"/>
    <property type="gene ID" value="ENSACAG00000017873.4"/>
</dbReference>
<dbReference type="PROSITE" id="PS50835">
    <property type="entry name" value="IG_LIKE"/>
    <property type="match status" value="2"/>
</dbReference>
<dbReference type="PANTHER" id="PTHR24100:SF151">
    <property type="entry name" value="ICOS LIGAND"/>
    <property type="match status" value="1"/>
</dbReference>
<dbReference type="FunFam" id="2.60.40.10:FF:000996">
    <property type="entry name" value="ICOS ligand isoform X2"/>
    <property type="match status" value="1"/>
</dbReference>
<evidence type="ECO:0000256" key="11">
    <source>
        <dbReference type="ARBA" id="ARBA00023157"/>
    </source>
</evidence>
<keyword evidence="21" id="KW-1185">Reference proteome</keyword>
<evidence type="ECO:0000256" key="8">
    <source>
        <dbReference type="ARBA" id="ARBA00022989"/>
    </source>
</evidence>
<dbReference type="InterPro" id="IPR013106">
    <property type="entry name" value="Ig_V-set"/>
</dbReference>
<evidence type="ECO:0000259" key="19">
    <source>
        <dbReference type="PROSITE" id="PS50835"/>
    </source>
</evidence>
<evidence type="ECO:0000256" key="10">
    <source>
        <dbReference type="ARBA" id="ARBA00023136"/>
    </source>
</evidence>
<keyword evidence="12" id="KW-0325">Glycoprotein</keyword>
<dbReference type="Bgee" id="ENSACAG00000017873">
    <property type="expression patterns" value="Expressed in lung and 12 other cell types or tissues"/>
</dbReference>
<reference evidence="20 21" key="1">
    <citation type="submission" date="2009-12" db="EMBL/GenBank/DDBJ databases">
        <title>The Genome Sequence of Anolis carolinensis (Green Anole Lizard).</title>
        <authorList>
            <consortium name="The Genome Sequencing Platform"/>
            <person name="Di Palma F."/>
            <person name="Alfoldi J."/>
            <person name="Heiman D."/>
            <person name="Young S."/>
            <person name="Grabherr M."/>
            <person name="Johnson J."/>
            <person name="Lander E.S."/>
            <person name="Lindblad-Toh K."/>
        </authorList>
    </citation>
    <scope>NUCLEOTIDE SEQUENCE [LARGE SCALE GENOMIC DNA]</scope>
    <source>
        <strain evidence="20 21">JBL SC #1</strain>
    </source>
</reference>
<reference evidence="20" key="3">
    <citation type="submission" date="2025-09" db="UniProtKB">
        <authorList>
            <consortium name="Ensembl"/>
        </authorList>
    </citation>
    <scope>IDENTIFICATION</scope>
</reference>
<keyword evidence="9" id="KW-1064">Adaptive immunity</keyword>
<dbReference type="SMART" id="SM00409">
    <property type="entry name" value="IG"/>
    <property type="match status" value="2"/>
</dbReference>